<keyword evidence="5 12" id="KW-0472">Membrane</keyword>
<evidence type="ECO:0000256" key="11">
    <source>
        <dbReference type="SAM" id="MobiDB-lite"/>
    </source>
</evidence>
<evidence type="ECO:0000313" key="15">
    <source>
        <dbReference type="Proteomes" id="UP000008912"/>
    </source>
</evidence>
<dbReference type="Pfam" id="PF14670">
    <property type="entry name" value="FXa_inhibition"/>
    <property type="match status" value="2"/>
</dbReference>
<feature type="domain" description="EGF-like" evidence="13">
    <location>
        <begin position="294"/>
        <end position="333"/>
    </location>
</feature>
<feature type="region of interest" description="Disordered" evidence="11">
    <location>
        <begin position="1"/>
        <end position="20"/>
    </location>
</feature>
<dbReference type="Gene3D" id="2.120.10.30">
    <property type="entry name" value="TolB, C-terminal domain"/>
    <property type="match status" value="4"/>
</dbReference>
<dbReference type="FunFam" id="2.120.10.30:FF:000024">
    <property type="entry name" value="Low-density lipoprotein receptor-related protein"/>
    <property type="match status" value="1"/>
</dbReference>
<feature type="repeat" description="LDL-receptor class B" evidence="10">
    <location>
        <begin position="511"/>
        <end position="553"/>
    </location>
</feature>
<accession>A0A7N5JKQ9</accession>
<protein>
    <submittedName>
        <fullName evidence="14">LDL receptor related protein 5</fullName>
    </submittedName>
</protein>
<dbReference type="FunFam" id="2.120.10.30:FF:000162">
    <property type="entry name" value="LDL receptor related protein 5 like"/>
    <property type="match status" value="1"/>
</dbReference>
<comment type="subcellular location">
    <subcellularLocation>
        <location evidence="1">Membrane</location>
        <topology evidence="1">Single-pass membrane protein</topology>
    </subcellularLocation>
</comment>
<evidence type="ECO:0000256" key="10">
    <source>
        <dbReference type="PROSITE-ProRule" id="PRU00461"/>
    </source>
</evidence>
<evidence type="ECO:0000256" key="8">
    <source>
        <dbReference type="ARBA" id="ARBA00023180"/>
    </source>
</evidence>
<evidence type="ECO:0000256" key="9">
    <source>
        <dbReference type="PROSITE-ProRule" id="PRU00124"/>
    </source>
</evidence>
<dbReference type="SMART" id="SM00135">
    <property type="entry name" value="LY"/>
    <property type="match status" value="17"/>
</dbReference>
<keyword evidence="4" id="KW-0677">Repeat</keyword>
<dbReference type="PROSITE" id="PS50068">
    <property type="entry name" value="LDLRA_2"/>
    <property type="match status" value="2"/>
</dbReference>
<organism evidence="14 15">
    <name type="scientific">Ailuropoda melanoleuca</name>
    <name type="common">Giant panda</name>
    <dbReference type="NCBI Taxonomy" id="9646"/>
    <lineage>
        <taxon>Eukaryota</taxon>
        <taxon>Metazoa</taxon>
        <taxon>Chordata</taxon>
        <taxon>Craniata</taxon>
        <taxon>Vertebrata</taxon>
        <taxon>Euteleostomi</taxon>
        <taxon>Mammalia</taxon>
        <taxon>Eutheria</taxon>
        <taxon>Laurasiatheria</taxon>
        <taxon>Carnivora</taxon>
        <taxon>Caniformia</taxon>
        <taxon>Ursidae</taxon>
        <taxon>Ailuropoda</taxon>
    </lineage>
</organism>
<proteinExistence type="predicted"/>
<feature type="disulfide bond" evidence="9">
    <location>
        <begin position="1182"/>
        <end position="1194"/>
    </location>
</feature>
<dbReference type="InterPro" id="IPR000742">
    <property type="entry name" value="EGF"/>
</dbReference>
<feature type="disulfide bond" evidence="9">
    <location>
        <begin position="1201"/>
        <end position="1216"/>
    </location>
</feature>
<sequence>MGAGVRLGGARSTWGPRSSPFASAPAASPLLLFANRRDVRLVDAGGVKLESTVVVSGLEDAAAVDFQFSKGAVYWTDVSEEAIKQTYLNQTGVAVQNVVISGLVSPDGLACDWVGKKLYWTDSETNRIEVANLNGTSRKVLFWQDLDQPRAIALDPAHGYMYWTDWGETPRIERAGMDGSTRKIIVDSDIYWPNGLTIDLEEQKLYWADAKLSFIHRANLDGSFRQKVVEGSLTHPFALTLSGDTLYWTDWQTRSIHACNKRTGEKRKEILSALYSPMDIQVLSSERQPYFHTRCAEDNGGCSHLCLLSPREPFYTCACPTGVQLQDNGKTCKAGAEEVLLLARRTDLRRISLDTPDFTDIVLQVDDIRHAIAIDYDPLEGYVYWTDDEVRAIRRAYLDGSGAQTLVNTEINDPDGIAVDWVARNLYWTDTGTDRIEVTRLNGTSRKILVSEDLDEPRAIVLHPVMGLMYWTDWGENPKIECAHLDGQERHILVNTSLGWPNGLALDLQEGKLYWGDAKTDKIEVINVDGTKRRTLLEDKLPHIFGFTLLGDFIYWTDWQRRSIERVHKVKASRDVIIDQLPDLMGLKAVNVAKVVGESVQPPAAGEPSLLAPGRSSGLVAVLQSMGAQPGDGQDRIWDVIDAAFSRVHWAMLRTVVIVSPCPAVRADAPEPWGGKPRIVRAFMDGTNCMTLVDKVGRANDLTIDYVDQRLYWTDLDTNMIESSDMLGQERVVIADDLPHPFGLTQYSDYIYWTDWNLHSIERADKTSGRNRTLIQGHLDFVMDILVFHSSRQDGLNDCMHNNGQCGQLCLAIPGGHRCGSPSSLCPILAPTAFLLFSQKCAISRMIPDDQHSPDLILPLHGLRNVKAIDYDPLDKFIYWVDGRQNIKRAKDDGTQASVPSQNPDRQPHDLSIDIYSRTLFWTCEATNTINVHRLNGDAMGVVLRGDRDKPRAIVVNAERGYLYFTNMQDRAAKIERAALDGTEREVLFTTGLIRPVALVVDNRLGKLFWVDADLKRIESCDLSGANRLTLEDANIVQPVGLTVLGKHLYWIDRQQQMIERVEKTTGDKRTRVQGRVAHLTGIHAVEDVSLEEFSAHPCARDNGGCSHICIAKGDGTPRCSCPVHLVLLQNLLTCGEPPTCSPDQFACATGEIDCIPGAWRCDGFPECDDQSDEEGCPVSVCLPNQFRCASGQCVLIKQQCDSFPDCIDGSDELMCGEPASRRGATWGHAIGPVIGIILSLFVMGGVYFVCQRVVCQRYAGANGPFPHEYVSGTPHVPLNFIAPGSSQHGPFTGISCGKSMMSSVSLMGGRGGVPLYDRNHVTGASSSSSSSTKATLYPPILNPPPSPATDPSLYNVDVFYSSNIPTTTRPYRPYIIRGMAPPTTPCSTDVCDSDYSANRWKASKYYLDLNSDSDPYPPPPTPHSQYLSAEDSCPPSPATERSYFHLFPPPPSPCTDSS</sequence>
<reference evidence="14" key="2">
    <citation type="submission" date="2025-08" db="UniProtKB">
        <authorList>
            <consortium name="Ensembl"/>
        </authorList>
    </citation>
    <scope>IDENTIFICATION</scope>
</reference>
<feature type="compositionally biased region" description="Pro residues" evidence="11">
    <location>
        <begin position="1448"/>
        <end position="1459"/>
    </location>
</feature>
<dbReference type="FunFam" id="4.10.400.10:FF:000016">
    <property type="entry name" value="Low-density lipoprotein receptor-related protein 6"/>
    <property type="match status" value="1"/>
</dbReference>
<feature type="repeat" description="LDL-receptor class B" evidence="10">
    <location>
        <begin position="159"/>
        <end position="202"/>
    </location>
</feature>
<feature type="repeat" description="LDL-receptor class B" evidence="10">
    <location>
        <begin position="203"/>
        <end position="245"/>
    </location>
</feature>
<keyword evidence="6 9" id="KW-1015">Disulfide bond</keyword>
<dbReference type="SUPFAM" id="SSF63825">
    <property type="entry name" value="YWTD domain"/>
    <property type="match status" value="4"/>
</dbReference>
<comment type="caution">
    <text evidence="9">Lacks conserved residue(s) required for the propagation of feature annotation.</text>
</comment>
<evidence type="ECO:0000259" key="13">
    <source>
        <dbReference type="SMART" id="SM00181"/>
    </source>
</evidence>
<dbReference type="InterPro" id="IPR050778">
    <property type="entry name" value="Cueball_EGF_LRP_Nidogen"/>
</dbReference>
<keyword evidence="7" id="KW-0675">Receptor</keyword>
<gene>
    <name evidence="14" type="primary">LRP5</name>
</gene>
<dbReference type="InterPro" id="IPR011042">
    <property type="entry name" value="6-blade_b-propeller_TolB-like"/>
</dbReference>
<feature type="transmembrane region" description="Helical" evidence="12">
    <location>
        <begin position="1230"/>
        <end position="1251"/>
    </location>
</feature>
<dbReference type="GO" id="GO:0016020">
    <property type="term" value="C:membrane"/>
    <property type="evidence" value="ECO:0007669"/>
    <property type="project" value="UniProtKB-SubCell"/>
</dbReference>
<feature type="repeat" description="LDL-receptor class B" evidence="10">
    <location>
        <begin position="381"/>
        <end position="423"/>
    </location>
</feature>
<name>A0A7N5JKQ9_AILME</name>
<dbReference type="Gene3D" id="4.10.400.10">
    <property type="entry name" value="Low-density Lipoprotein Receptor"/>
    <property type="match status" value="2"/>
</dbReference>
<feature type="disulfide bond" evidence="9">
    <location>
        <begin position="1189"/>
        <end position="1207"/>
    </location>
</feature>
<dbReference type="GO" id="GO:0007399">
    <property type="term" value="P:nervous system development"/>
    <property type="evidence" value="ECO:0007669"/>
    <property type="project" value="TreeGrafter"/>
</dbReference>
<feature type="region of interest" description="Disordered" evidence="11">
    <location>
        <begin position="1319"/>
        <end position="1338"/>
    </location>
</feature>
<feature type="repeat" description="LDL-receptor class B" evidence="10">
    <location>
        <begin position="116"/>
        <end position="158"/>
    </location>
</feature>
<dbReference type="Gene3D" id="2.10.25.10">
    <property type="entry name" value="Laminin"/>
    <property type="match status" value="1"/>
</dbReference>
<dbReference type="GeneTree" id="ENSGT00940000156574"/>
<dbReference type="SMART" id="SM00192">
    <property type="entry name" value="LDLa"/>
    <property type="match status" value="2"/>
</dbReference>
<dbReference type="InterPro" id="IPR002172">
    <property type="entry name" value="LDrepeatLR_classA_rpt"/>
</dbReference>
<dbReference type="GO" id="GO:0006897">
    <property type="term" value="P:endocytosis"/>
    <property type="evidence" value="ECO:0007669"/>
    <property type="project" value="UniProtKB-KW"/>
</dbReference>
<feature type="repeat" description="LDL-receptor class B" evidence="10">
    <location>
        <begin position="467"/>
        <end position="510"/>
    </location>
</feature>
<keyword evidence="3" id="KW-0254">Endocytosis</keyword>
<dbReference type="CDD" id="cd00112">
    <property type="entry name" value="LDLa"/>
    <property type="match status" value="2"/>
</dbReference>
<keyword evidence="12" id="KW-0812">Transmembrane</keyword>
<evidence type="ECO:0000256" key="4">
    <source>
        <dbReference type="ARBA" id="ARBA00022737"/>
    </source>
</evidence>
<evidence type="ECO:0000256" key="2">
    <source>
        <dbReference type="ARBA" id="ARBA00022536"/>
    </source>
</evidence>
<feature type="repeat" description="LDL-receptor class B" evidence="10">
    <location>
        <begin position="1006"/>
        <end position="1048"/>
    </location>
</feature>
<evidence type="ECO:0000256" key="5">
    <source>
        <dbReference type="ARBA" id="ARBA00023136"/>
    </source>
</evidence>
<dbReference type="InterPro" id="IPR023415">
    <property type="entry name" value="LDLR_class-A_CS"/>
</dbReference>
<keyword evidence="8" id="KW-0325">Glycoprotein</keyword>
<dbReference type="PANTHER" id="PTHR46513:SF16">
    <property type="entry name" value="LOW-DENSITY LIPOPROTEIN RECEPTOR-RELATED PROTEIN 5"/>
    <property type="match status" value="1"/>
</dbReference>
<dbReference type="InterPro" id="IPR036055">
    <property type="entry name" value="LDL_receptor-like_sf"/>
</dbReference>
<dbReference type="SUPFAM" id="SSF57424">
    <property type="entry name" value="LDL receptor-like module"/>
    <property type="match status" value="2"/>
</dbReference>
<reference evidence="14" key="3">
    <citation type="submission" date="2025-09" db="UniProtKB">
        <authorList>
            <consortium name="Ensembl"/>
        </authorList>
    </citation>
    <scope>IDENTIFICATION</scope>
</reference>
<dbReference type="FunFam" id="2.120.10.30:FF:000017">
    <property type="entry name" value="Low-density lipoprotein receptor-related protein 6"/>
    <property type="match status" value="1"/>
</dbReference>
<evidence type="ECO:0000256" key="12">
    <source>
        <dbReference type="SAM" id="Phobius"/>
    </source>
</evidence>
<feature type="repeat" description="LDL-receptor class B" evidence="10">
    <location>
        <begin position="709"/>
        <end position="750"/>
    </location>
</feature>
<dbReference type="Ensembl" id="ENSAMET00000034489.1">
    <property type="protein sequence ID" value="ENSAMEP00000026917.1"/>
    <property type="gene ID" value="ENSAMEG00000001320.2"/>
</dbReference>
<dbReference type="PROSITE" id="PS51120">
    <property type="entry name" value="LDLRB"/>
    <property type="match status" value="11"/>
</dbReference>
<dbReference type="PANTHER" id="PTHR46513">
    <property type="entry name" value="VITELLOGENIN RECEPTOR-LIKE PROTEIN-RELATED-RELATED"/>
    <property type="match status" value="1"/>
</dbReference>
<evidence type="ECO:0000256" key="1">
    <source>
        <dbReference type="ARBA" id="ARBA00004167"/>
    </source>
</evidence>
<dbReference type="Pfam" id="PF00058">
    <property type="entry name" value="Ldl_recept_b"/>
    <property type="match status" value="10"/>
</dbReference>
<dbReference type="Pfam" id="PF00057">
    <property type="entry name" value="Ldl_recept_a"/>
    <property type="match status" value="2"/>
</dbReference>
<dbReference type="SMART" id="SM00181">
    <property type="entry name" value="EGF"/>
    <property type="match status" value="2"/>
</dbReference>
<dbReference type="Proteomes" id="UP000008912">
    <property type="component" value="Unassembled WGS sequence"/>
</dbReference>
<evidence type="ECO:0000256" key="7">
    <source>
        <dbReference type="ARBA" id="ARBA00023170"/>
    </source>
</evidence>
<keyword evidence="12" id="KW-1133">Transmembrane helix</keyword>
<dbReference type="PROSITE" id="PS01209">
    <property type="entry name" value="LDLRA_1"/>
    <property type="match status" value="2"/>
</dbReference>
<reference evidence="14 15" key="1">
    <citation type="journal article" date="2010" name="Nature">
        <title>The sequence and de novo assembly of the giant panda genome.</title>
        <authorList>
            <person name="Li R."/>
            <person name="Fan W."/>
            <person name="Tian G."/>
            <person name="Zhu H."/>
            <person name="He L."/>
            <person name="Cai J."/>
            <person name="Huang Q."/>
            <person name="Cai Q."/>
            <person name="Li B."/>
            <person name="Bai Y."/>
            <person name="Zhang Z."/>
            <person name="Zhang Y."/>
            <person name="Wang W."/>
            <person name="Li J."/>
            <person name="Wei F."/>
            <person name="Li H."/>
            <person name="Jian M."/>
            <person name="Li J."/>
            <person name="Zhang Z."/>
            <person name="Nielsen R."/>
            <person name="Li D."/>
            <person name="Gu W."/>
            <person name="Yang Z."/>
            <person name="Xuan Z."/>
            <person name="Ryder O.A."/>
            <person name="Leung F.C."/>
            <person name="Zhou Y."/>
            <person name="Cao J."/>
            <person name="Sun X."/>
            <person name="Fu Y."/>
            <person name="Fang X."/>
            <person name="Guo X."/>
            <person name="Wang B."/>
            <person name="Hou R."/>
            <person name="Shen F."/>
            <person name="Mu B."/>
            <person name="Ni P."/>
            <person name="Lin R."/>
            <person name="Qian W."/>
            <person name="Wang G."/>
            <person name="Yu C."/>
            <person name="Nie W."/>
            <person name="Wang J."/>
            <person name="Wu Z."/>
            <person name="Liang H."/>
            <person name="Min J."/>
            <person name="Wu Q."/>
            <person name="Cheng S."/>
            <person name="Ruan J."/>
            <person name="Wang M."/>
            <person name="Shi Z."/>
            <person name="Wen M."/>
            <person name="Liu B."/>
            <person name="Ren X."/>
            <person name="Zheng H."/>
            <person name="Dong D."/>
            <person name="Cook K."/>
            <person name="Shan G."/>
            <person name="Zhang H."/>
            <person name="Kosiol C."/>
            <person name="Xie X."/>
            <person name="Lu Z."/>
            <person name="Zheng H."/>
            <person name="Li Y."/>
            <person name="Steiner C.C."/>
            <person name="Lam T.T."/>
            <person name="Lin S."/>
            <person name="Zhang Q."/>
            <person name="Li G."/>
            <person name="Tian J."/>
            <person name="Gong T."/>
            <person name="Liu H."/>
            <person name="Zhang D."/>
            <person name="Fang L."/>
            <person name="Ye C."/>
            <person name="Zhang J."/>
            <person name="Hu W."/>
            <person name="Xu A."/>
            <person name="Ren Y."/>
            <person name="Zhang G."/>
            <person name="Bruford M.W."/>
            <person name="Li Q."/>
            <person name="Ma L."/>
            <person name="Guo Y."/>
            <person name="An N."/>
            <person name="Hu Y."/>
            <person name="Zheng Y."/>
            <person name="Shi Y."/>
            <person name="Li Z."/>
            <person name="Liu Q."/>
            <person name="Chen Y."/>
            <person name="Zhao J."/>
            <person name="Qu N."/>
            <person name="Zhao S."/>
            <person name="Tian F."/>
            <person name="Wang X."/>
            <person name="Wang H."/>
            <person name="Xu L."/>
            <person name="Liu X."/>
            <person name="Vinar T."/>
            <person name="Wang Y."/>
            <person name="Lam T.W."/>
            <person name="Yiu S.M."/>
            <person name="Liu S."/>
            <person name="Zhang H."/>
            <person name="Li D."/>
            <person name="Huang Y."/>
            <person name="Wang X."/>
            <person name="Yang G."/>
            <person name="Jiang Z."/>
            <person name="Wang J."/>
            <person name="Qin N."/>
            <person name="Li L."/>
            <person name="Li J."/>
            <person name="Bolund L."/>
            <person name="Kristiansen K."/>
            <person name="Wong G.K."/>
            <person name="Olson M."/>
            <person name="Zhang X."/>
            <person name="Li S."/>
            <person name="Yang H."/>
            <person name="Wang J."/>
            <person name="Wang J."/>
        </authorList>
    </citation>
    <scope>NUCLEOTIDE SEQUENCE [LARGE SCALE GENOMIC DNA]</scope>
</reference>
<feature type="disulfide bond" evidence="9">
    <location>
        <begin position="1162"/>
        <end position="1177"/>
    </location>
</feature>
<dbReference type="FunFam" id="4.10.400.10:FF:000076">
    <property type="entry name" value="Low-density lipoprotein receptor-related protein"/>
    <property type="match status" value="1"/>
</dbReference>
<keyword evidence="2" id="KW-0245">EGF-like domain</keyword>
<feature type="region of interest" description="Disordered" evidence="11">
    <location>
        <begin position="1412"/>
        <end position="1459"/>
    </location>
</feature>
<feature type="repeat" description="LDL-receptor class B" evidence="10">
    <location>
        <begin position="424"/>
        <end position="466"/>
    </location>
</feature>
<evidence type="ECO:0000313" key="14">
    <source>
        <dbReference type="Ensembl" id="ENSAMEP00000026917.1"/>
    </source>
</evidence>
<feature type="repeat" description="LDL-receptor class B" evidence="10">
    <location>
        <begin position="876"/>
        <end position="917"/>
    </location>
</feature>
<dbReference type="SUPFAM" id="SSF57196">
    <property type="entry name" value="EGF/Laminin"/>
    <property type="match status" value="2"/>
</dbReference>
<dbReference type="FunFam" id="2.120.10.30:FF:000353">
    <property type="entry name" value="Uncharacterized protein"/>
    <property type="match status" value="1"/>
</dbReference>
<evidence type="ECO:0000256" key="6">
    <source>
        <dbReference type="ARBA" id="ARBA00023157"/>
    </source>
</evidence>
<keyword evidence="15" id="KW-1185">Reference proteome</keyword>
<dbReference type="PRINTS" id="PR00261">
    <property type="entry name" value="LDLRECEPTOR"/>
</dbReference>
<dbReference type="InterPro" id="IPR000033">
    <property type="entry name" value="LDLR_classB_rpt"/>
</dbReference>
<dbReference type="FunFam" id="2.10.25.10:FF:000314">
    <property type="entry name" value="Low-density lipoprotein receptor-related protein"/>
    <property type="match status" value="1"/>
</dbReference>
<feature type="repeat" description="LDL-receptor class B" evidence="10">
    <location>
        <begin position="961"/>
        <end position="1005"/>
    </location>
</feature>
<evidence type="ECO:0000256" key="3">
    <source>
        <dbReference type="ARBA" id="ARBA00022583"/>
    </source>
</evidence>
<feature type="domain" description="EGF-like" evidence="13">
    <location>
        <begin position="1098"/>
        <end position="1136"/>
    </location>
</feature>